<reference evidence="1" key="1">
    <citation type="submission" date="2019-03" db="EMBL/GenBank/DDBJ databases">
        <authorList>
            <person name="Mank J."/>
            <person name="Almeida P."/>
        </authorList>
    </citation>
    <scope>NUCLEOTIDE SEQUENCE</scope>
    <source>
        <strain evidence="1">78183</strain>
    </source>
</reference>
<accession>A0A6N2KPV3</accession>
<proteinExistence type="predicted"/>
<protein>
    <submittedName>
        <fullName evidence="1">Uncharacterized protein</fullName>
    </submittedName>
</protein>
<gene>
    <name evidence="1" type="ORF">SVIM_LOCUS120912</name>
</gene>
<dbReference type="EMBL" id="CAADRP010000646">
    <property type="protein sequence ID" value="VFU30581.1"/>
    <property type="molecule type" value="Genomic_DNA"/>
</dbReference>
<sequence length="91" mass="9939">MGEFNAIGPGANGAEYLDRCPVYPKTRKGDGSNVNYEFFCSSFSDFQLALVLLELLSCLVVTVSTVLRSMSLDAVMGTPFLIAVYLSAMKW</sequence>
<dbReference type="AlphaFoldDB" id="A0A6N2KPV3"/>
<organism evidence="1">
    <name type="scientific">Salix viminalis</name>
    <name type="common">Common osier</name>
    <name type="synonym">Basket willow</name>
    <dbReference type="NCBI Taxonomy" id="40686"/>
    <lineage>
        <taxon>Eukaryota</taxon>
        <taxon>Viridiplantae</taxon>
        <taxon>Streptophyta</taxon>
        <taxon>Embryophyta</taxon>
        <taxon>Tracheophyta</taxon>
        <taxon>Spermatophyta</taxon>
        <taxon>Magnoliopsida</taxon>
        <taxon>eudicotyledons</taxon>
        <taxon>Gunneridae</taxon>
        <taxon>Pentapetalae</taxon>
        <taxon>rosids</taxon>
        <taxon>fabids</taxon>
        <taxon>Malpighiales</taxon>
        <taxon>Salicaceae</taxon>
        <taxon>Saliceae</taxon>
        <taxon>Salix</taxon>
    </lineage>
</organism>
<evidence type="ECO:0000313" key="1">
    <source>
        <dbReference type="EMBL" id="VFU30581.1"/>
    </source>
</evidence>
<name>A0A6N2KPV3_SALVM</name>